<sequence length="521" mass="55366">MKLRLYELSTHHWADGHTHVWYLCAGSKGYQSWASDTPASVTWLPLVGQWASVLVQAAGGEAGSAPKRDDLSLINVRSADTLPRYANVWDATAGLWLRVPLGVRPLNPLLTNYAIRTITEKEVDEAAPYASAVTVWTARAGLPAPDGRTGIKVPLYDRQADFDDPVQVDRYQGTGGLEGPAELKDVLKEAPIGHCPLAAPTYLGIIDGLHVWSAGGGRAIQAVPRAWSLAVPVVPTTGTPSAGQFRVDLTTGLIRTAVKYDDFRVEVQGRLFGGVWKHLIGETVAALALEAGLVSTVDTAGMDSTPRTVGVYLPAGDGRSHRDVYDKLVGSVARGRWYIGLSDQLVVTRLPRGAGAASSRSYSTSDGSTPGAKPLTRSNTPPAKQVVLRYAENPNPVSQTAYDATDAADVAVWTKQWREVAGETDAAIVAAYGKGAKVATVETALTVAAEAAAELPAWEAEKQDPPQPYEVKVRDGAPGLWIGDGFTVTDDIAGFEAGATLVCYGRTNRDRGGGATLYGER</sequence>
<proteinExistence type="predicted"/>
<reference evidence="2 3" key="1">
    <citation type="submission" date="2017-04" db="EMBL/GenBank/DDBJ databases">
        <authorList>
            <person name="Afonso C.L."/>
            <person name="Miller P.J."/>
            <person name="Scott M.A."/>
            <person name="Spackman E."/>
            <person name="Goraichik I."/>
            <person name="Dimitrov K.M."/>
            <person name="Suarez D.L."/>
            <person name="Swayne D.E."/>
        </authorList>
    </citation>
    <scope>NUCLEOTIDE SEQUENCE [LARGE SCALE GENOMIC DNA]</scope>
    <source>
        <strain evidence="2 3">A2P</strain>
    </source>
</reference>
<dbReference type="RefSeq" id="WP_085090235.1">
    <property type="nucleotide sequence ID" value="NZ_FXAK01000007.1"/>
</dbReference>
<dbReference type="Proteomes" id="UP000192936">
    <property type="component" value="Unassembled WGS sequence"/>
</dbReference>
<protein>
    <submittedName>
        <fullName evidence="2">Uncharacterized protein</fullName>
    </submittedName>
</protein>
<name>A0A1X7HBE9_9PROT</name>
<evidence type="ECO:0000256" key="1">
    <source>
        <dbReference type="SAM" id="MobiDB-lite"/>
    </source>
</evidence>
<feature type="compositionally biased region" description="Low complexity" evidence="1">
    <location>
        <begin position="355"/>
        <end position="368"/>
    </location>
</feature>
<dbReference type="OrthoDB" id="7293840at2"/>
<accession>A0A1X7HBE9</accession>
<dbReference type="AlphaFoldDB" id="A0A1X7HBE9"/>
<feature type="region of interest" description="Disordered" evidence="1">
    <location>
        <begin position="355"/>
        <end position="380"/>
    </location>
</feature>
<gene>
    <name evidence="2" type="ORF">SAMN02982917_5487</name>
</gene>
<dbReference type="EMBL" id="FXAK01000007">
    <property type="protein sequence ID" value="SMF83203.1"/>
    <property type="molecule type" value="Genomic_DNA"/>
</dbReference>
<evidence type="ECO:0000313" key="3">
    <source>
        <dbReference type="Proteomes" id="UP000192936"/>
    </source>
</evidence>
<organism evidence="2 3">
    <name type="scientific">Azospirillum oryzae</name>
    <dbReference type="NCBI Taxonomy" id="286727"/>
    <lineage>
        <taxon>Bacteria</taxon>
        <taxon>Pseudomonadati</taxon>
        <taxon>Pseudomonadota</taxon>
        <taxon>Alphaproteobacteria</taxon>
        <taxon>Rhodospirillales</taxon>
        <taxon>Azospirillaceae</taxon>
        <taxon>Azospirillum</taxon>
    </lineage>
</organism>
<evidence type="ECO:0000313" key="2">
    <source>
        <dbReference type="EMBL" id="SMF83203.1"/>
    </source>
</evidence>
<dbReference type="STRING" id="286727.SAMN02982917_5487"/>